<dbReference type="PANTHER" id="PTHR43065:SF42">
    <property type="entry name" value="TWO-COMPONENT SENSOR PPRA"/>
    <property type="match status" value="1"/>
</dbReference>
<reference evidence="16 17" key="1">
    <citation type="submission" date="2015-11" db="EMBL/GenBank/DDBJ databases">
        <title>Whole-Genome Sequence of Candidatus Oderbacter manganicum from the National Park Lower Oder Valley, Germany.</title>
        <authorList>
            <person name="Braun B."/>
            <person name="Liere K."/>
            <person name="Szewzyk U."/>
        </authorList>
    </citation>
    <scope>NUCLEOTIDE SEQUENCE [LARGE SCALE GENOMIC DNA]</scope>
    <source>
        <strain evidence="16 17">OTSz_A_272</strain>
    </source>
</reference>
<dbReference type="FunFam" id="3.30.450.20:FF:000060">
    <property type="entry name" value="Sensor protein FixL"/>
    <property type="match status" value="2"/>
</dbReference>
<dbReference type="SUPFAM" id="SSF47384">
    <property type="entry name" value="Homodimeric domain of signal transducing histidine kinase"/>
    <property type="match status" value="1"/>
</dbReference>
<dbReference type="Gene3D" id="3.30.450.20">
    <property type="entry name" value="PAS domain"/>
    <property type="match status" value="2"/>
</dbReference>
<feature type="domain" description="PAC" evidence="15">
    <location>
        <begin position="83"/>
        <end position="133"/>
    </location>
</feature>
<dbReference type="Proteomes" id="UP000092498">
    <property type="component" value="Chromosome"/>
</dbReference>
<dbReference type="EMBL" id="CP013244">
    <property type="protein sequence ID" value="ANP45923.1"/>
    <property type="molecule type" value="Genomic_DNA"/>
</dbReference>
<keyword evidence="5" id="KW-0547">Nucleotide-binding</keyword>
<dbReference type="PROSITE" id="PS50109">
    <property type="entry name" value="HIS_KIN"/>
    <property type="match status" value="1"/>
</dbReference>
<dbReference type="SUPFAM" id="SSF55785">
    <property type="entry name" value="PYP-like sensor domain (PAS domain)"/>
    <property type="match status" value="2"/>
</dbReference>
<evidence type="ECO:0000313" key="17">
    <source>
        <dbReference type="Proteomes" id="UP000092498"/>
    </source>
</evidence>
<dbReference type="SUPFAM" id="SSF52172">
    <property type="entry name" value="CheY-like"/>
    <property type="match status" value="1"/>
</dbReference>
<dbReference type="NCBIfam" id="TIGR00229">
    <property type="entry name" value="sensory_box"/>
    <property type="match status" value="2"/>
</dbReference>
<dbReference type="InterPro" id="IPR035965">
    <property type="entry name" value="PAS-like_dom_sf"/>
</dbReference>
<evidence type="ECO:0000256" key="2">
    <source>
        <dbReference type="ARBA" id="ARBA00012438"/>
    </source>
</evidence>
<dbReference type="InterPro" id="IPR011006">
    <property type="entry name" value="CheY-like_superfamily"/>
</dbReference>
<feature type="domain" description="PAC" evidence="15">
    <location>
        <begin position="211"/>
        <end position="261"/>
    </location>
</feature>
<dbReference type="Pfam" id="PF00072">
    <property type="entry name" value="Response_reg"/>
    <property type="match status" value="1"/>
</dbReference>
<dbReference type="CDD" id="cd00082">
    <property type="entry name" value="HisKA"/>
    <property type="match status" value="1"/>
</dbReference>
<dbReference type="PROSITE" id="PS50113">
    <property type="entry name" value="PAC"/>
    <property type="match status" value="2"/>
</dbReference>
<evidence type="ECO:0000259" key="14">
    <source>
        <dbReference type="PROSITE" id="PS50112"/>
    </source>
</evidence>
<feature type="domain" description="Response regulatory" evidence="13">
    <location>
        <begin position="516"/>
        <end position="632"/>
    </location>
</feature>
<dbReference type="SUPFAM" id="SSF55874">
    <property type="entry name" value="ATPase domain of HSP90 chaperone/DNA topoisomerase II/histidine kinase"/>
    <property type="match status" value="1"/>
</dbReference>
<feature type="domain" description="Histidine kinase" evidence="12">
    <location>
        <begin position="274"/>
        <end position="496"/>
    </location>
</feature>
<dbReference type="PRINTS" id="PR00344">
    <property type="entry name" value="BCTRLSENSOR"/>
</dbReference>
<dbReference type="Pfam" id="PF00989">
    <property type="entry name" value="PAS"/>
    <property type="match status" value="2"/>
</dbReference>
<dbReference type="InterPro" id="IPR003594">
    <property type="entry name" value="HATPase_dom"/>
</dbReference>
<dbReference type="GO" id="GO:0005524">
    <property type="term" value="F:ATP binding"/>
    <property type="evidence" value="ECO:0007669"/>
    <property type="project" value="UniProtKB-KW"/>
</dbReference>
<evidence type="ECO:0000256" key="6">
    <source>
        <dbReference type="ARBA" id="ARBA00022777"/>
    </source>
</evidence>
<gene>
    <name evidence="16" type="ORF">ATE48_08310</name>
</gene>
<comment type="function">
    <text evidence="9">Putative oxygen sensor; modulates the activity of FixJ, a transcriptional activator of nitrogen fixation fixK gene. FixL probably acts as a kinase that phosphorylates FixJ.</text>
</comment>
<accession>A0A1B1AH84</accession>
<keyword evidence="7" id="KW-0067">ATP-binding</keyword>
<keyword evidence="4" id="KW-0808">Transferase</keyword>
<evidence type="ECO:0000256" key="9">
    <source>
        <dbReference type="ARBA" id="ARBA00059827"/>
    </source>
</evidence>
<dbReference type="InterPro" id="IPR001789">
    <property type="entry name" value="Sig_transdc_resp-reg_receiver"/>
</dbReference>
<evidence type="ECO:0000259" key="15">
    <source>
        <dbReference type="PROSITE" id="PS50113"/>
    </source>
</evidence>
<feature type="modified residue" description="4-aspartylphosphate" evidence="11">
    <location>
        <position position="566"/>
    </location>
</feature>
<dbReference type="SMART" id="SM00091">
    <property type="entry name" value="PAS"/>
    <property type="match status" value="2"/>
</dbReference>
<dbReference type="InterPro" id="IPR036890">
    <property type="entry name" value="HATPase_C_sf"/>
</dbReference>
<dbReference type="InterPro" id="IPR003661">
    <property type="entry name" value="HisK_dim/P_dom"/>
</dbReference>
<dbReference type="PANTHER" id="PTHR43065">
    <property type="entry name" value="SENSOR HISTIDINE KINASE"/>
    <property type="match status" value="1"/>
</dbReference>
<evidence type="ECO:0000256" key="4">
    <source>
        <dbReference type="ARBA" id="ARBA00022679"/>
    </source>
</evidence>
<dbReference type="InParanoid" id="A0A1B1AH84"/>
<dbReference type="SMART" id="SM00387">
    <property type="entry name" value="HATPase_c"/>
    <property type="match status" value="1"/>
</dbReference>
<feature type="domain" description="PAS" evidence="14">
    <location>
        <begin position="6"/>
        <end position="76"/>
    </location>
</feature>
<dbReference type="Pfam" id="PF00512">
    <property type="entry name" value="HisKA"/>
    <property type="match status" value="1"/>
</dbReference>
<dbReference type="EC" id="2.7.13.3" evidence="2"/>
<evidence type="ECO:0000256" key="7">
    <source>
        <dbReference type="ARBA" id="ARBA00022840"/>
    </source>
</evidence>
<keyword evidence="17" id="KW-1185">Reference proteome</keyword>
<evidence type="ECO:0000256" key="1">
    <source>
        <dbReference type="ARBA" id="ARBA00000085"/>
    </source>
</evidence>
<dbReference type="SMART" id="SM00388">
    <property type="entry name" value="HisKA"/>
    <property type="match status" value="1"/>
</dbReference>
<dbReference type="InterPro" id="IPR036097">
    <property type="entry name" value="HisK_dim/P_sf"/>
</dbReference>
<dbReference type="InterPro" id="IPR013767">
    <property type="entry name" value="PAS_fold"/>
</dbReference>
<dbReference type="FunCoup" id="A0A1B1AH84">
    <property type="interactions" value="278"/>
</dbReference>
<keyword evidence="3 11" id="KW-0597">Phosphoprotein</keyword>
<keyword evidence="6 16" id="KW-0418">Kinase</keyword>
<dbReference type="PROSITE" id="PS50110">
    <property type="entry name" value="RESPONSE_REGULATORY"/>
    <property type="match status" value="1"/>
</dbReference>
<keyword evidence="8" id="KW-0902">Two-component regulatory system</keyword>
<dbReference type="InterPro" id="IPR000700">
    <property type="entry name" value="PAS-assoc_C"/>
</dbReference>
<dbReference type="CDD" id="cd00130">
    <property type="entry name" value="PAS"/>
    <property type="match status" value="2"/>
</dbReference>
<dbReference type="Gene3D" id="1.10.287.130">
    <property type="match status" value="1"/>
</dbReference>
<dbReference type="InterPro" id="IPR005467">
    <property type="entry name" value="His_kinase_dom"/>
</dbReference>
<dbReference type="InterPro" id="IPR000014">
    <property type="entry name" value="PAS"/>
</dbReference>
<evidence type="ECO:0000256" key="10">
    <source>
        <dbReference type="ARBA" id="ARBA00070616"/>
    </source>
</evidence>
<dbReference type="STRING" id="1759059.ATE48_08310"/>
<dbReference type="AlphaFoldDB" id="A0A1B1AH84"/>
<evidence type="ECO:0000256" key="5">
    <source>
        <dbReference type="ARBA" id="ARBA00022741"/>
    </source>
</evidence>
<dbReference type="KEGG" id="cbot:ATE48_08310"/>
<dbReference type="Gene3D" id="3.40.50.2300">
    <property type="match status" value="1"/>
</dbReference>
<evidence type="ECO:0000259" key="13">
    <source>
        <dbReference type="PROSITE" id="PS50110"/>
    </source>
</evidence>
<dbReference type="Gene3D" id="3.30.565.10">
    <property type="entry name" value="Histidine kinase-like ATPase, C-terminal domain"/>
    <property type="match status" value="1"/>
</dbReference>
<dbReference type="OrthoDB" id="7284568at2"/>
<dbReference type="SMART" id="SM00448">
    <property type="entry name" value="REC"/>
    <property type="match status" value="1"/>
</dbReference>
<organism evidence="16 17">
    <name type="scientific">Candidatus Viadribacter manganicus</name>
    <dbReference type="NCBI Taxonomy" id="1759059"/>
    <lineage>
        <taxon>Bacteria</taxon>
        <taxon>Pseudomonadati</taxon>
        <taxon>Pseudomonadota</taxon>
        <taxon>Alphaproteobacteria</taxon>
        <taxon>Hyphomonadales</taxon>
        <taxon>Hyphomonadaceae</taxon>
        <taxon>Candidatus Viadribacter</taxon>
    </lineage>
</organism>
<dbReference type="GO" id="GO:0000155">
    <property type="term" value="F:phosphorelay sensor kinase activity"/>
    <property type="evidence" value="ECO:0007669"/>
    <property type="project" value="InterPro"/>
</dbReference>
<name>A0A1B1AH84_9PROT</name>
<dbReference type="InterPro" id="IPR004358">
    <property type="entry name" value="Sig_transdc_His_kin-like_C"/>
</dbReference>
<proteinExistence type="predicted"/>
<evidence type="ECO:0000313" key="16">
    <source>
        <dbReference type="EMBL" id="ANP45923.1"/>
    </source>
</evidence>
<protein>
    <recommendedName>
        <fullName evidence="10">Sensor protein FixL</fullName>
        <ecNumber evidence="2">2.7.13.3</ecNumber>
    </recommendedName>
</protein>
<evidence type="ECO:0000256" key="8">
    <source>
        <dbReference type="ARBA" id="ARBA00023012"/>
    </source>
</evidence>
<sequence length="636" mass="68867">MQASHEQSRLRAVVDTAIDGVILINAHGVILMFNPACERLFGYAPYEVMGRNVKILMPEPYQGAHDEFLRNYLETGERKIIGIGREVLGRRRNGATFPMDLSVAQAEEDGQPIFVGIIRDLSERKAAETALREGAAQLRAVVETAVDGVILIDARGLVLMFNPACERLFGYTAADVIGQNVRMLMPSPYRGEHDSYIANYNHGGIAKIIGIGREVTGLRKDGTSFPMDLSVGEAKQEGESIFVGIIHDLTGRKRTEEQLVQAQKMETVGQLSGGIAHDFNNLLTVILGNAEALGLRLKARNDLRQLSDTIILAAERGAELTRGLLAFSRRQVLQPTVIDCNLLIESMRMLLRRTLREDIALNIAASPTAVNALADPAQIESALLNLSLNAQDAMPDGGTLTFATAEVALDETSFPREPVQPGNYVAITVTDNGSGMPPEIVERAFEPFFTTKEVGKGSGLGLSMVYGFAKQSNGHVNIYSEPGLGTSIRLYLPLVGQGAAPQRSHAEERTVGGNERVLVVEDDALVRSHAISSLEGIGYRVIVARDGPEALALLRGGVEIDLLFTDVVMPGGMNGWEVAALARELSPRLKVLFTSGYPLETLSSRGQSDPAARILSKPYRIAELAKQVREVLDGPA</sequence>
<evidence type="ECO:0000256" key="3">
    <source>
        <dbReference type="ARBA" id="ARBA00022553"/>
    </source>
</evidence>
<evidence type="ECO:0000256" key="11">
    <source>
        <dbReference type="PROSITE-ProRule" id="PRU00169"/>
    </source>
</evidence>
<dbReference type="RefSeq" id="WP_066770048.1">
    <property type="nucleotide sequence ID" value="NZ_CP013244.1"/>
</dbReference>
<comment type="catalytic activity">
    <reaction evidence="1">
        <text>ATP + protein L-histidine = ADP + protein N-phospho-L-histidine.</text>
        <dbReference type="EC" id="2.7.13.3"/>
    </reaction>
</comment>
<dbReference type="PROSITE" id="PS50112">
    <property type="entry name" value="PAS"/>
    <property type="match status" value="2"/>
</dbReference>
<feature type="domain" description="PAS" evidence="14">
    <location>
        <begin position="134"/>
        <end position="187"/>
    </location>
</feature>
<dbReference type="Pfam" id="PF02518">
    <property type="entry name" value="HATPase_c"/>
    <property type="match status" value="1"/>
</dbReference>
<dbReference type="GO" id="GO:0006355">
    <property type="term" value="P:regulation of DNA-templated transcription"/>
    <property type="evidence" value="ECO:0007669"/>
    <property type="project" value="InterPro"/>
</dbReference>
<evidence type="ECO:0000259" key="12">
    <source>
        <dbReference type="PROSITE" id="PS50109"/>
    </source>
</evidence>